<dbReference type="Gene3D" id="3.30.70.3400">
    <property type="match status" value="2"/>
</dbReference>
<keyword evidence="8 10" id="KW-0811">Translocation</keyword>
<dbReference type="InterPro" id="IPR048634">
    <property type="entry name" value="SecD_SecF_C"/>
</dbReference>
<organism evidence="15 16">
    <name type="scientific">Chitinimonas taiwanensis DSM 18899</name>
    <dbReference type="NCBI Taxonomy" id="1121279"/>
    <lineage>
        <taxon>Bacteria</taxon>
        <taxon>Pseudomonadati</taxon>
        <taxon>Pseudomonadota</taxon>
        <taxon>Betaproteobacteria</taxon>
        <taxon>Neisseriales</taxon>
        <taxon>Chitinibacteraceae</taxon>
        <taxon>Chitinimonas</taxon>
    </lineage>
</organism>
<dbReference type="InterPro" id="IPR005791">
    <property type="entry name" value="SecD"/>
</dbReference>
<feature type="domain" description="Protein translocase subunit SecDF P1" evidence="13">
    <location>
        <begin position="229"/>
        <end position="288"/>
    </location>
</feature>
<evidence type="ECO:0000256" key="2">
    <source>
        <dbReference type="ARBA" id="ARBA00022448"/>
    </source>
</evidence>
<dbReference type="GO" id="GO:0065002">
    <property type="term" value="P:intracellular protein transmembrane transport"/>
    <property type="evidence" value="ECO:0007669"/>
    <property type="project" value="UniProtKB-UniRule"/>
</dbReference>
<evidence type="ECO:0000313" key="16">
    <source>
        <dbReference type="Proteomes" id="UP000186513"/>
    </source>
</evidence>
<dbReference type="STRING" id="1121279.SAMN02745887_01668"/>
<dbReference type="Pfam" id="PF02355">
    <property type="entry name" value="SecD_SecF_C"/>
    <property type="match status" value="1"/>
</dbReference>
<feature type="transmembrane region" description="Helical" evidence="10">
    <location>
        <begin position="497"/>
        <end position="515"/>
    </location>
</feature>
<keyword evidence="6 10" id="KW-0653">Protein transport</keyword>
<evidence type="ECO:0000256" key="3">
    <source>
        <dbReference type="ARBA" id="ARBA00022475"/>
    </source>
</evidence>
<evidence type="ECO:0000256" key="8">
    <source>
        <dbReference type="ARBA" id="ARBA00023010"/>
    </source>
</evidence>
<dbReference type="InterPro" id="IPR055344">
    <property type="entry name" value="SecD_SecF_C_bact"/>
</dbReference>
<dbReference type="GO" id="GO:0043952">
    <property type="term" value="P:protein transport by the Sec complex"/>
    <property type="evidence" value="ECO:0007669"/>
    <property type="project" value="UniProtKB-UniRule"/>
</dbReference>
<keyword evidence="4" id="KW-0997">Cell inner membrane</keyword>
<evidence type="ECO:0000259" key="12">
    <source>
        <dbReference type="Pfam" id="PF13721"/>
    </source>
</evidence>
<dbReference type="Pfam" id="PF13721">
    <property type="entry name" value="SecD-TM1"/>
    <property type="match status" value="1"/>
</dbReference>
<keyword evidence="9 10" id="KW-0472">Membrane</keyword>
<dbReference type="FunFam" id="1.20.1640.10:FF:000004">
    <property type="entry name" value="Protein translocase subunit SecD"/>
    <property type="match status" value="1"/>
</dbReference>
<evidence type="ECO:0000259" key="13">
    <source>
        <dbReference type="Pfam" id="PF21760"/>
    </source>
</evidence>
<dbReference type="OrthoDB" id="9805019at2"/>
<feature type="domain" description="SecDF P1 head subdomain" evidence="14">
    <location>
        <begin position="314"/>
        <end position="423"/>
    </location>
</feature>
<sequence>MNRYPVWKYLIILIALAVGLIYSVPNLYGESPAVQISGARSSITVDNTVQARVEQLLTDAKLPLAGLILEGNSLKVRFKDVDTQLKAKTLIQEGMGDNYVVALNLLSNTPHWLTALGAHPMFLGLDLRGGVHFLLEIDMKAAVDKAFERIAGDVRRELKDKKIRAGAIKRSSTGVEVQLRDEETLRAARKAIENALPVVQIVQTSETGNYSLKLTLTEAELFRIKSDAVKQNIATLHNRVNELGTTEPIIQQQGADRIVVQLPGVQDTARAKDILGRTATLEVRMVEDDQAKLAEALNGNVPAGFELMEELDPRGNRQILVKKDVELTGENINDAQAGFDDQNQPAVHINLDGSGANIFRQLTAENIGKRMAMILVEKGKGQVVTAPVIRAEIGGGRVQISGAMTAADANDTALLLRAGSLAAPMDIVEERTIGPSLGKENIEKGFNSTLYGFAAIVIFMVIYYRVFGVTASIALAANVLFLIALLSMLQATLTLPGIAAIALTLGMAIDSNVLINERIREEVRNGAPPQTAIKAGYEHAWATILDSNITTLIAGVALLIFGSGAVRGFAVVHCLGILTSMFSAVVVSRGLVNLIYGYRRKVGKLAV</sequence>
<evidence type="ECO:0000256" key="5">
    <source>
        <dbReference type="ARBA" id="ARBA00022692"/>
    </source>
</evidence>
<dbReference type="GO" id="GO:0006605">
    <property type="term" value="P:protein targeting"/>
    <property type="evidence" value="ECO:0007669"/>
    <property type="project" value="UniProtKB-UniRule"/>
</dbReference>
<keyword evidence="2 10" id="KW-0813">Transport</keyword>
<dbReference type="InterPro" id="IPR022813">
    <property type="entry name" value="SecD/SecF_arch_bac"/>
</dbReference>
<dbReference type="Gene3D" id="1.20.1640.10">
    <property type="entry name" value="Multidrug efflux transporter AcrB transmembrane domain"/>
    <property type="match status" value="1"/>
</dbReference>
<dbReference type="Pfam" id="PF21760">
    <property type="entry name" value="SecD_1st"/>
    <property type="match status" value="1"/>
</dbReference>
<reference evidence="15 16" key="1">
    <citation type="submission" date="2016-11" db="EMBL/GenBank/DDBJ databases">
        <authorList>
            <person name="Jaros S."/>
            <person name="Januszkiewicz K."/>
            <person name="Wedrychowicz H."/>
        </authorList>
    </citation>
    <scope>NUCLEOTIDE SEQUENCE [LARGE SCALE GENOMIC DNA]</scope>
    <source>
        <strain evidence="15 16">DSM 18899</strain>
    </source>
</reference>
<accession>A0A1K2HG00</accession>
<keyword evidence="3 10" id="KW-1003">Cell membrane</keyword>
<dbReference type="FunFam" id="3.30.70.3400:FF:000003">
    <property type="entry name" value="Preprotein translocase subunit SecD"/>
    <property type="match status" value="1"/>
</dbReference>
<evidence type="ECO:0000256" key="4">
    <source>
        <dbReference type="ARBA" id="ARBA00022519"/>
    </source>
</evidence>
<dbReference type="GO" id="GO:0005886">
    <property type="term" value="C:plasma membrane"/>
    <property type="evidence" value="ECO:0007669"/>
    <property type="project" value="UniProtKB-SubCell"/>
</dbReference>
<evidence type="ECO:0000256" key="9">
    <source>
        <dbReference type="ARBA" id="ARBA00023136"/>
    </source>
</evidence>
<keyword evidence="16" id="KW-1185">Reference proteome</keyword>
<gene>
    <name evidence="10" type="primary">secD</name>
    <name evidence="15" type="ORF">SAMN02745887_01668</name>
</gene>
<comment type="function">
    <text evidence="10">Part of the Sec protein translocase complex. Interacts with the SecYEG preprotein conducting channel. SecDF uses the proton motive force (PMF) to complete protein translocation after the ATP-dependent function of SecA.</text>
</comment>
<proteinExistence type="inferred from homology"/>
<dbReference type="FunFam" id="3.30.1360.200:FF:000002">
    <property type="entry name" value="Preprotein translocase subunit SecD"/>
    <property type="match status" value="1"/>
</dbReference>
<evidence type="ECO:0000256" key="7">
    <source>
        <dbReference type="ARBA" id="ARBA00022989"/>
    </source>
</evidence>
<keyword evidence="7 10" id="KW-1133">Transmembrane helix</keyword>
<dbReference type="SUPFAM" id="SSF82866">
    <property type="entry name" value="Multidrug efflux transporter AcrB transmembrane domain"/>
    <property type="match status" value="1"/>
</dbReference>
<evidence type="ECO:0000259" key="14">
    <source>
        <dbReference type="Pfam" id="PF22599"/>
    </source>
</evidence>
<evidence type="ECO:0000313" key="15">
    <source>
        <dbReference type="EMBL" id="SFZ75651.1"/>
    </source>
</evidence>
<dbReference type="EMBL" id="FPKR01000006">
    <property type="protein sequence ID" value="SFZ75651.1"/>
    <property type="molecule type" value="Genomic_DNA"/>
</dbReference>
<feature type="transmembrane region" description="Helical" evidence="10">
    <location>
        <begin position="568"/>
        <end position="592"/>
    </location>
</feature>
<feature type="transmembrane region" description="Helical" evidence="10">
    <location>
        <begin position="540"/>
        <end position="562"/>
    </location>
</feature>
<dbReference type="PANTHER" id="PTHR30081:SF1">
    <property type="entry name" value="PROTEIN TRANSLOCASE SUBUNIT SECD"/>
    <property type="match status" value="1"/>
</dbReference>
<dbReference type="NCBIfam" id="TIGR00916">
    <property type="entry name" value="2A0604s01"/>
    <property type="match status" value="1"/>
</dbReference>
<dbReference type="HAMAP" id="MF_01463_B">
    <property type="entry name" value="SecD_B"/>
    <property type="match status" value="1"/>
</dbReference>
<dbReference type="Gene3D" id="3.30.1360.200">
    <property type="match status" value="1"/>
</dbReference>
<evidence type="ECO:0000256" key="6">
    <source>
        <dbReference type="ARBA" id="ARBA00022927"/>
    </source>
</evidence>
<comment type="similarity">
    <text evidence="10">Belongs to the SecD/SecF family. SecD subfamily.</text>
</comment>
<keyword evidence="5 10" id="KW-0812">Transmembrane</keyword>
<dbReference type="AlphaFoldDB" id="A0A1K2HG00"/>
<dbReference type="PANTHER" id="PTHR30081">
    <property type="entry name" value="PROTEIN-EXPORT MEMBRANE PROTEIN SEC"/>
    <property type="match status" value="1"/>
</dbReference>
<comment type="subunit">
    <text evidence="10">Forms a complex with SecF. Part of the essential Sec protein translocation apparatus which comprises SecA, SecYEG and auxiliary proteins SecDF-YajC and YidC.</text>
</comment>
<dbReference type="Proteomes" id="UP000186513">
    <property type="component" value="Unassembled WGS sequence"/>
</dbReference>
<dbReference type="InterPro" id="IPR048631">
    <property type="entry name" value="SecD_1st"/>
</dbReference>
<dbReference type="RefSeq" id="WP_072428195.1">
    <property type="nucleotide sequence ID" value="NZ_FPKR01000006.1"/>
</dbReference>
<dbReference type="Pfam" id="PF22599">
    <property type="entry name" value="SecDF_P1_head"/>
    <property type="match status" value="1"/>
</dbReference>
<dbReference type="NCBIfam" id="TIGR01129">
    <property type="entry name" value="secD"/>
    <property type="match status" value="1"/>
</dbReference>
<dbReference type="InterPro" id="IPR054384">
    <property type="entry name" value="SecDF_P1_head"/>
</dbReference>
<dbReference type="GO" id="GO:0015450">
    <property type="term" value="F:protein-transporting ATPase activity"/>
    <property type="evidence" value="ECO:0007669"/>
    <property type="project" value="InterPro"/>
</dbReference>
<evidence type="ECO:0000256" key="10">
    <source>
        <dbReference type="HAMAP-Rule" id="MF_01463"/>
    </source>
</evidence>
<feature type="transmembrane region" description="Helical" evidence="10">
    <location>
        <begin position="473"/>
        <end position="491"/>
    </location>
</feature>
<protein>
    <recommendedName>
        <fullName evidence="10">Protein translocase subunit SecD</fullName>
    </recommendedName>
</protein>
<comment type="caution">
    <text evidence="10">Lacks conserved residue(s) required for the propagation of feature annotation.</text>
</comment>
<evidence type="ECO:0000259" key="11">
    <source>
        <dbReference type="Pfam" id="PF02355"/>
    </source>
</evidence>
<feature type="transmembrane region" description="Helical" evidence="10">
    <location>
        <begin position="449"/>
        <end position="466"/>
    </location>
</feature>
<dbReference type="InterPro" id="IPR027398">
    <property type="entry name" value="SecD-TM"/>
</dbReference>
<evidence type="ECO:0000256" key="1">
    <source>
        <dbReference type="ARBA" id="ARBA00004651"/>
    </source>
</evidence>
<name>A0A1K2HG00_9NEIS</name>
<feature type="domain" description="SecD export protein N-terminal TM" evidence="12">
    <location>
        <begin position="1"/>
        <end position="103"/>
    </location>
</feature>
<comment type="subcellular location">
    <subcellularLocation>
        <location evidence="1 10">Cell membrane</location>
        <topology evidence="1 10">Multi-pass membrane protein</topology>
    </subcellularLocation>
</comment>
<feature type="domain" description="Protein export membrane protein SecD/SecF C-terminal" evidence="11">
    <location>
        <begin position="426"/>
        <end position="594"/>
    </location>
</feature>